<feature type="transmembrane region" description="Helical" evidence="6">
    <location>
        <begin position="228"/>
        <end position="248"/>
    </location>
</feature>
<evidence type="ECO:0008006" key="11">
    <source>
        <dbReference type="Google" id="ProtNLM"/>
    </source>
</evidence>
<feature type="domain" description="Nodulin-like" evidence="7">
    <location>
        <begin position="33"/>
        <end position="279"/>
    </location>
</feature>
<feature type="transmembrane region" description="Helical" evidence="6">
    <location>
        <begin position="441"/>
        <end position="460"/>
    </location>
</feature>
<evidence type="ECO:0000256" key="1">
    <source>
        <dbReference type="ARBA" id="ARBA00004141"/>
    </source>
</evidence>
<organism evidence="9 10">
    <name type="scientific">Canna indica</name>
    <name type="common">Indian-shot</name>
    <dbReference type="NCBI Taxonomy" id="4628"/>
    <lineage>
        <taxon>Eukaryota</taxon>
        <taxon>Viridiplantae</taxon>
        <taxon>Streptophyta</taxon>
        <taxon>Embryophyta</taxon>
        <taxon>Tracheophyta</taxon>
        <taxon>Spermatophyta</taxon>
        <taxon>Magnoliopsida</taxon>
        <taxon>Liliopsida</taxon>
        <taxon>Zingiberales</taxon>
        <taxon>Cannaceae</taxon>
        <taxon>Canna</taxon>
    </lineage>
</organism>
<dbReference type="EMBL" id="CP136896">
    <property type="protein sequence ID" value="WOL15251.1"/>
    <property type="molecule type" value="Genomic_DNA"/>
</dbReference>
<dbReference type="Gene3D" id="1.20.1250.20">
    <property type="entry name" value="MFS general substrate transporter like domains"/>
    <property type="match status" value="1"/>
</dbReference>
<dbReference type="GO" id="GO:0016020">
    <property type="term" value="C:membrane"/>
    <property type="evidence" value="ECO:0007669"/>
    <property type="project" value="UniProtKB-SubCell"/>
</dbReference>
<evidence type="ECO:0000256" key="6">
    <source>
        <dbReference type="SAM" id="Phobius"/>
    </source>
</evidence>
<feature type="transmembrane region" description="Helical" evidence="6">
    <location>
        <begin position="34"/>
        <end position="56"/>
    </location>
</feature>
<dbReference type="InterPro" id="IPR036259">
    <property type="entry name" value="MFS_trans_sf"/>
</dbReference>
<name>A0AAQ3KZH7_9LILI</name>
<dbReference type="InterPro" id="IPR010658">
    <property type="entry name" value="Nodulin-like"/>
</dbReference>
<evidence type="ECO:0000313" key="10">
    <source>
        <dbReference type="Proteomes" id="UP001327560"/>
    </source>
</evidence>
<evidence type="ECO:0000259" key="7">
    <source>
        <dbReference type="Pfam" id="PF06813"/>
    </source>
</evidence>
<feature type="transmembrane region" description="Helical" evidence="6">
    <location>
        <begin position="195"/>
        <end position="216"/>
    </location>
</feature>
<dbReference type="FunFam" id="1.20.1250.20:FF:000446">
    <property type="entry name" value="Nodulin family protein"/>
    <property type="match status" value="1"/>
</dbReference>
<sequence length="640" mass="69841">MVFAGGSCSGAAMGGDGLKLEPFRFAVRVVRGRWFMLFSSFLIMAAAGATYIFSIYSKDIKTSLGYNQSTLNTLSFFKDLGANVGILSGLINEVTPPWVVLSLGAGLNLFGYLMIYFSITGRIARPRVWLMCLYICVGANSQTFANTGALVTLVKNFPESRGIVLGLLKGFVGLSGAIITQLYHAVYGDDSKSVVLLIAWLPAAISIIFVHTIRIMQIKVPQGKTPKPFFCFLYISIALATYLMIAIVVENKVNFTQGEFAISAGIVILLLLLPIAVVVKEEVRIFNEKNRELKTQPLDITVDKPSSPIPPPMTEQKPTSSAIPPSTIPTSSADITTATKKSAVLACFSNMFRPPDRGEDYSILQALVSIDMIVLFFATICGVGGTLTAIDNMGQIGESLGYPKRSISTFVSLISIWNYAGRVASGFASEILLNKYKFPRPLMLTFILLLSCVGHLLIAFGVNNSLYFASVVIGFCFGAQWPLLFAIISEIFGLKYYSTLYNFGGAASPIGSYILNVKVAGHLYDRQALKHGVRKDNETDLTCIGVECFKLSFIIITLATVLGAAVSLILVWRTKDFYRGDIYARFREQRAAAEEQMAMGGFTLEGRSEEEEEAKKKKTTTTTTTAPDLVEQSSFTVKLP</sequence>
<dbReference type="InterPro" id="IPR056555">
    <property type="entry name" value="NFD4_C"/>
</dbReference>
<feature type="compositionally biased region" description="Low complexity" evidence="5">
    <location>
        <begin position="318"/>
        <end position="331"/>
    </location>
</feature>
<feature type="transmembrane region" description="Helical" evidence="6">
    <location>
        <begin position="363"/>
        <end position="390"/>
    </location>
</feature>
<evidence type="ECO:0000256" key="2">
    <source>
        <dbReference type="ARBA" id="ARBA00022692"/>
    </source>
</evidence>
<accession>A0AAQ3KZH7</accession>
<reference evidence="9 10" key="1">
    <citation type="submission" date="2023-10" db="EMBL/GenBank/DDBJ databases">
        <title>Chromosome-scale genome assembly provides insights into flower coloration mechanisms of Canna indica.</title>
        <authorList>
            <person name="Li C."/>
        </authorList>
    </citation>
    <scope>NUCLEOTIDE SEQUENCE [LARGE SCALE GENOMIC DNA]</scope>
    <source>
        <tissue evidence="9">Flower</tissue>
    </source>
</reference>
<gene>
    <name evidence="9" type="ORF">Cni_G24032</name>
</gene>
<dbReference type="Proteomes" id="UP001327560">
    <property type="component" value="Chromosome 7"/>
</dbReference>
<feature type="region of interest" description="Disordered" evidence="5">
    <location>
        <begin position="602"/>
        <end position="640"/>
    </location>
</feature>
<feature type="transmembrane region" description="Helical" evidence="6">
    <location>
        <begin position="260"/>
        <end position="279"/>
    </location>
</feature>
<evidence type="ECO:0000256" key="4">
    <source>
        <dbReference type="ARBA" id="ARBA00023136"/>
    </source>
</evidence>
<evidence type="ECO:0000256" key="5">
    <source>
        <dbReference type="SAM" id="MobiDB-lite"/>
    </source>
</evidence>
<dbReference type="Pfam" id="PF06813">
    <property type="entry name" value="Nodulin-like"/>
    <property type="match status" value="1"/>
</dbReference>
<evidence type="ECO:0000313" key="9">
    <source>
        <dbReference type="EMBL" id="WOL15251.1"/>
    </source>
</evidence>
<keyword evidence="2 6" id="KW-0812">Transmembrane</keyword>
<comment type="subcellular location">
    <subcellularLocation>
        <location evidence="1">Membrane</location>
        <topology evidence="1">Multi-pass membrane protein</topology>
    </subcellularLocation>
</comment>
<feature type="transmembrane region" description="Helical" evidence="6">
    <location>
        <begin position="551"/>
        <end position="572"/>
    </location>
</feature>
<evidence type="ECO:0000259" key="8">
    <source>
        <dbReference type="Pfam" id="PF23262"/>
    </source>
</evidence>
<keyword evidence="3 6" id="KW-1133">Transmembrane helix</keyword>
<keyword evidence="4 6" id="KW-0472">Membrane</keyword>
<feature type="transmembrane region" description="Helical" evidence="6">
    <location>
        <begin position="98"/>
        <end position="119"/>
    </location>
</feature>
<keyword evidence="10" id="KW-1185">Reference proteome</keyword>
<feature type="transmembrane region" description="Helical" evidence="6">
    <location>
        <begin position="163"/>
        <end position="183"/>
    </location>
</feature>
<dbReference type="Pfam" id="PF23262">
    <property type="entry name" value="NFD4_C"/>
    <property type="match status" value="1"/>
</dbReference>
<feature type="region of interest" description="Disordered" evidence="5">
    <location>
        <begin position="300"/>
        <end position="331"/>
    </location>
</feature>
<feature type="transmembrane region" description="Helical" evidence="6">
    <location>
        <begin position="466"/>
        <end position="488"/>
    </location>
</feature>
<dbReference type="SUPFAM" id="SSF103473">
    <property type="entry name" value="MFS general substrate transporter"/>
    <property type="match status" value="1"/>
</dbReference>
<feature type="domain" description="NFD4 C-terminal" evidence="8">
    <location>
        <begin position="369"/>
        <end position="578"/>
    </location>
</feature>
<feature type="compositionally biased region" description="Polar residues" evidence="5">
    <location>
        <begin position="631"/>
        <end position="640"/>
    </location>
</feature>
<protein>
    <recommendedName>
        <fullName evidence="11">Nodulin-like domain-containing protein</fullName>
    </recommendedName>
</protein>
<proteinExistence type="predicted"/>
<dbReference type="PANTHER" id="PTHR21576">
    <property type="entry name" value="UNCHARACTERIZED NODULIN-LIKE PROTEIN"/>
    <property type="match status" value="1"/>
</dbReference>
<dbReference type="AlphaFoldDB" id="A0AAQ3KZH7"/>
<dbReference type="PANTHER" id="PTHR21576:SF84">
    <property type="entry name" value="FAMILY PROTEIN, PUTATIVE, EXPRESSED-RELATED"/>
    <property type="match status" value="1"/>
</dbReference>
<evidence type="ECO:0000256" key="3">
    <source>
        <dbReference type="ARBA" id="ARBA00022989"/>
    </source>
</evidence>
<dbReference type="CDD" id="cd17354">
    <property type="entry name" value="MFS_Mch1p_like"/>
    <property type="match status" value="1"/>
</dbReference>